<feature type="modified residue" description="N6-(pyridoxal phosphate)lysine" evidence="9">
    <location>
        <position position="274"/>
    </location>
</feature>
<proteinExistence type="inferred from homology"/>
<dbReference type="Gene3D" id="3.90.1150.10">
    <property type="entry name" value="Aspartate Aminotransferase, domain 1"/>
    <property type="match status" value="1"/>
</dbReference>
<evidence type="ECO:0000256" key="6">
    <source>
        <dbReference type="ARBA" id="ARBA00022756"/>
    </source>
</evidence>
<evidence type="ECO:0000256" key="1">
    <source>
        <dbReference type="ARBA" id="ARBA00001933"/>
    </source>
</evidence>
<dbReference type="InterPro" id="IPR015424">
    <property type="entry name" value="PyrdxlP-dep_Trfase"/>
</dbReference>
<evidence type="ECO:0000256" key="9">
    <source>
        <dbReference type="HAMAP-Rule" id="MF_00834"/>
    </source>
</evidence>
<dbReference type="GO" id="GO:0030170">
    <property type="term" value="F:pyridoxal phosphate binding"/>
    <property type="evidence" value="ECO:0007669"/>
    <property type="project" value="UniProtKB-UniRule"/>
</dbReference>
<feature type="binding site" evidence="9">
    <location>
        <position position="52"/>
    </location>
    <ligand>
        <name>substrate</name>
    </ligand>
</feature>
<dbReference type="RefSeq" id="WP_274360498.1">
    <property type="nucleotide sequence ID" value="NZ_CP110496.1"/>
</dbReference>
<dbReference type="SUPFAM" id="SSF53383">
    <property type="entry name" value="PLP-dependent transferases"/>
    <property type="match status" value="1"/>
</dbReference>
<keyword evidence="7 9" id="KW-0663">Pyridoxal phosphate</keyword>
<dbReference type="Gene3D" id="3.40.640.10">
    <property type="entry name" value="Type I PLP-dependent aspartate aminotransferase-like (Major domain)"/>
    <property type="match status" value="1"/>
</dbReference>
<evidence type="ECO:0000256" key="3">
    <source>
        <dbReference type="ARBA" id="ARBA00022576"/>
    </source>
</evidence>
<feature type="binding site" evidence="9">
    <location>
        <position position="307"/>
    </location>
    <ligand>
        <name>substrate</name>
    </ligand>
</feature>
<keyword evidence="6 9" id="KW-0093">Biotin biosynthesis</keyword>
<dbReference type="EMBL" id="CP110496">
    <property type="protein sequence ID" value="WDI78472.1"/>
    <property type="molecule type" value="Genomic_DNA"/>
</dbReference>
<comment type="subcellular location">
    <subcellularLocation>
        <location evidence="9">Cytoplasm</location>
    </subcellularLocation>
</comment>
<evidence type="ECO:0000313" key="11">
    <source>
        <dbReference type="Proteomes" id="UP001214992"/>
    </source>
</evidence>
<dbReference type="HAMAP" id="MF_00834">
    <property type="entry name" value="BioA"/>
    <property type="match status" value="1"/>
</dbReference>
<dbReference type="AlphaFoldDB" id="A0AAX3N8P1"/>
<sequence length="430" mass="49510">MKSFYLNFDKKHIWHPYTSMINPFPCYLVDYAYDVYIKLYKGNKLIDGMSSWWGAIHGYNNKFLNDVLKDQIDKISHVMFGGITHIPAIKFCEKLLEFLPYELQCIFLSDTGSVSIEVALKMSLQYWQALGEKRYNFISIRRSYHGDTFAAMSVSDPNNSMHKIYGNFLSSQLFIDEFKCGFYGKWKEKYFDKIDIFLSKYHSIISAIILEPIVQAIGGMNFYHPNYLYKLKLLCNKYQILLICDEIATGFGRTGRFFAFEYSKIVPDILCIGKAITGGTMTLAATITSRRVADVIGNGKVGCFMHGPTFMGNPLACSVAYASLKLLCINDWKLQVFNISIWMKIGLFSLINHPDILDVRVLGAIGVVEFKYKINIPYAQKLFVQNGVWVRPFEKIIYLVPPYIISEECIIKLCHSIHFILSKFDIFIYD</sequence>
<evidence type="ECO:0000256" key="2">
    <source>
        <dbReference type="ARBA" id="ARBA00005063"/>
    </source>
</evidence>
<keyword evidence="3 9" id="KW-0032">Aminotransferase</keyword>
<feature type="binding site" evidence="9">
    <location>
        <position position="391"/>
    </location>
    <ligand>
        <name>substrate</name>
    </ligand>
</feature>
<comment type="catalytic activity">
    <reaction evidence="8 9">
        <text>(8S)-8-amino-7-oxononanoate + S-adenosyl-L-methionine = S-adenosyl-4-methylsulfanyl-2-oxobutanoate + (7R,8S)-7,8-diammoniononanoate</text>
        <dbReference type="Rhea" id="RHEA:16861"/>
        <dbReference type="ChEBI" id="CHEBI:16490"/>
        <dbReference type="ChEBI" id="CHEBI:59789"/>
        <dbReference type="ChEBI" id="CHEBI:149468"/>
        <dbReference type="ChEBI" id="CHEBI:149469"/>
        <dbReference type="EC" id="2.6.1.62"/>
    </reaction>
</comment>
<dbReference type="PANTHER" id="PTHR42684:SF17">
    <property type="entry name" value="ADENOSYLMETHIONINE-8-AMINO-7-OXONONANOATE AMINOTRANSFERASE"/>
    <property type="match status" value="1"/>
</dbReference>
<comment type="similarity">
    <text evidence="9">Belongs to the class-III pyridoxal-phosphate-dependent aminotransferase family. BioA subfamily.</text>
</comment>
<dbReference type="NCBIfam" id="TIGR00508">
    <property type="entry name" value="bioA"/>
    <property type="match status" value="1"/>
</dbReference>
<evidence type="ECO:0000313" key="10">
    <source>
        <dbReference type="EMBL" id="WDI78472.1"/>
    </source>
</evidence>
<feature type="binding site" evidence="9">
    <location>
        <position position="274"/>
    </location>
    <ligand>
        <name>substrate</name>
    </ligand>
</feature>
<dbReference type="InterPro" id="IPR005814">
    <property type="entry name" value="Aminotrans_3"/>
</dbReference>
<name>A0AAX3N8P1_9ENTR</name>
<dbReference type="PROSITE" id="PS00600">
    <property type="entry name" value="AA_TRANSFER_CLASS_3"/>
    <property type="match status" value="1"/>
</dbReference>
<dbReference type="GO" id="GO:0009102">
    <property type="term" value="P:biotin biosynthetic process"/>
    <property type="evidence" value="ECO:0007669"/>
    <property type="project" value="UniProtKB-UniRule"/>
</dbReference>
<accession>A0AAX3N8P1</accession>
<dbReference type="PANTHER" id="PTHR42684">
    <property type="entry name" value="ADENOSYLMETHIONINE-8-AMINO-7-OXONONANOATE AMINOTRANSFERASE"/>
    <property type="match status" value="1"/>
</dbReference>
<dbReference type="EC" id="2.6.1.62" evidence="9"/>
<evidence type="ECO:0000256" key="4">
    <source>
        <dbReference type="ARBA" id="ARBA00022679"/>
    </source>
</evidence>
<comment type="subunit">
    <text evidence="9">Homodimer.</text>
</comment>
<keyword evidence="9" id="KW-0963">Cytoplasm</keyword>
<comment type="cofactor">
    <cofactor evidence="1 9">
        <name>pyridoxal 5'-phosphate</name>
        <dbReference type="ChEBI" id="CHEBI:597326"/>
    </cofactor>
</comment>
<dbReference type="GO" id="GO:0005737">
    <property type="term" value="C:cytoplasm"/>
    <property type="evidence" value="ECO:0007669"/>
    <property type="project" value="UniProtKB-SubCell"/>
</dbReference>
<organism evidence="10 11">
    <name type="scientific">Candidatus Purcelliella pentastirinorum</name>
    <dbReference type="NCBI Taxonomy" id="472834"/>
    <lineage>
        <taxon>Bacteria</taxon>
        <taxon>Pseudomonadati</taxon>
        <taxon>Pseudomonadota</taxon>
        <taxon>Gammaproteobacteria</taxon>
        <taxon>Enterobacterales</taxon>
        <taxon>Enterobacteriaceae</taxon>
        <taxon>Candidatus Purcelliella</taxon>
    </lineage>
</organism>
<dbReference type="Proteomes" id="UP001214992">
    <property type="component" value="Chromosome"/>
</dbReference>
<dbReference type="GO" id="GO:0004015">
    <property type="term" value="F:adenosylmethionine-8-amino-7-oxononanoate transaminase activity"/>
    <property type="evidence" value="ECO:0007669"/>
    <property type="project" value="UniProtKB-UniRule"/>
</dbReference>
<keyword evidence="5 9" id="KW-0949">S-adenosyl-L-methionine</keyword>
<dbReference type="CDD" id="cd00610">
    <property type="entry name" value="OAT_like"/>
    <property type="match status" value="1"/>
</dbReference>
<comment type="function">
    <text evidence="9">Catalyzes the transfer of the alpha-amino group from S-adenosyl-L-methionine (SAM) to 7-keto-8-aminopelargonic acid (KAPA) to form 7,8-diaminopelargonic acid (DAPA). It is the only aminotransferase known to utilize SAM as an amino donor.</text>
</comment>
<reference evidence="10" key="1">
    <citation type="submission" date="2022-11" db="EMBL/GenBank/DDBJ databases">
        <title>Genomic comparisons reveal selection pressure and functional variation between nutritional endosymbionts of cave-adapted and epigean Hawaiian planthoppers.</title>
        <authorList>
            <person name="Gossett J.M."/>
            <person name="Porter M.L."/>
            <person name="Vasquez Y."/>
            <person name="Bennett G.M."/>
            <person name="Chong R.A."/>
        </authorList>
    </citation>
    <scope>NUCLEOTIDE SEQUENCE</scope>
    <source>
        <strain evidence="10">OPOL2</strain>
    </source>
</reference>
<dbReference type="InterPro" id="IPR005815">
    <property type="entry name" value="BioA"/>
</dbReference>
<feature type="binding site" evidence="9">
    <location>
        <position position="245"/>
    </location>
    <ligand>
        <name>pyridoxal 5'-phosphate</name>
        <dbReference type="ChEBI" id="CHEBI:597326"/>
    </ligand>
</feature>
<feature type="binding site" evidence="9">
    <location>
        <position position="144"/>
    </location>
    <ligand>
        <name>substrate</name>
    </ligand>
</feature>
<evidence type="ECO:0000256" key="7">
    <source>
        <dbReference type="ARBA" id="ARBA00022898"/>
    </source>
</evidence>
<dbReference type="InterPro" id="IPR015422">
    <property type="entry name" value="PyrdxlP-dep_Trfase_small"/>
</dbReference>
<gene>
    <name evidence="9 10" type="primary">bioA</name>
    <name evidence="10" type="ORF">ONB71_02085</name>
</gene>
<dbReference type="NCBIfam" id="NF005940">
    <property type="entry name" value="PRK07986.1"/>
    <property type="match status" value="1"/>
</dbReference>
<feature type="binding site" evidence="9">
    <location>
        <begin position="112"/>
        <end position="113"/>
    </location>
    <ligand>
        <name>pyridoxal 5'-phosphate</name>
        <dbReference type="ChEBI" id="CHEBI:597326"/>
    </ligand>
</feature>
<evidence type="ECO:0000256" key="5">
    <source>
        <dbReference type="ARBA" id="ARBA00022691"/>
    </source>
</evidence>
<protein>
    <recommendedName>
        <fullName evidence="9">Adenosylmethionine-8-amino-7-oxononanoate aminotransferase</fullName>
        <ecNumber evidence="9">2.6.1.62</ecNumber>
    </recommendedName>
    <alternativeName>
        <fullName evidence="9">7,8-diamino-pelargonic acid aminotransferase</fullName>
        <shortName evidence="9">DAPA AT</shortName>
        <shortName evidence="9">DAPA aminotransferase</shortName>
    </alternativeName>
    <alternativeName>
        <fullName evidence="9">7,8-diaminononanoate synthase</fullName>
        <shortName evidence="9">DANS</shortName>
    </alternativeName>
    <alternativeName>
        <fullName evidence="9">Diaminopelargonic acid synthase</fullName>
    </alternativeName>
</protein>
<feature type="binding site" evidence="9">
    <location>
        <begin position="308"/>
        <end position="309"/>
    </location>
    <ligand>
        <name>pyridoxal 5'-phosphate</name>
        <dbReference type="ChEBI" id="CHEBI:597326"/>
    </ligand>
</feature>
<dbReference type="InterPro" id="IPR015421">
    <property type="entry name" value="PyrdxlP-dep_Trfase_major"/>
</dbReference>
<feature type="site" description="Participates in the substrate recognition with KAPA and in a stacking interaction with the adenine ring of SAM" evidence="9">
    <location>
        <position position="17"/>
    </location>
</feature>
<evidence type="ECO:0000256" key="8">
    <source>
        <dbReference type="ARBA" id="ARBA00048449"/>
    </source>
</evidence>
<dbReference type="Pfam" id="PF00202">
    <property type="entry name" value="Aminotran_3"/>
    <property type="match status" value="1"/>
</dbReference>
<comment type="pathway">
    <text evidence="2 9">Cofactor biosynthesis; biotin biosynthesis; 7,8-diaminononanoate from 8-amino-7-oxononanoate (SAM route): step 1/1.</text>
</comment>
<keyword evidence="4 9" id="KW-0808">Transferase</keyword>
<dbReference type="InterPro" id="IPR049704">
    <property type="entry name" value="Aminotrans_3_PPA_site"/>
</dbReference>